<dbReference type="Pfam" id="PF14175">
    <property type="entry name" value="YaaC"/>
    <property type="match status" value="1"/>
</dbReference>
<sequence length="323" mass="38731">MMNYPTFWDLLSNFYSASRTQIYLNKCYRSINDPTADKNSYENCYPFIYYLEHGKTYYTQAKIAPLSIQPVLMFYGFTQLLKACVLTNDPNYPENTGVLAHGVTTRKRKKQQYEFLQDEIKIQKNGLYMHALDKVFGIKQMENERYTMKSLLKEIPELYESHQYLFGKKSYQTLQLHDKNQYHLSPSILDIYQMTTNRFKEYLESKTKLNISITETERLEMTIDQKLLFNKHAPFRYHLFDKNFMLSVTKSSECATLPEIMIHYLVLYNLSMICRYETEWWSELLKTTPNEDYPLILQFLSITQEKIPFLIYQWLTSERFFPQ</sequence>
<dbReference type="InterPro" id="IPR026988">
    <property type="entry name" value="YaaC-like"/>
</dbReference>
<protein>
    <recommendedName>
        <fullName evidence="3">YaaC-like Protein</fullName>
    </recommendedName>
</protein>
<evidence type="ECO:0008006" key="3">
    <source>
        <dbReference type="Google" id="ProtNLM"/>
    </source>
</evidence>
<proteinExistence type="predicted"/>
<evidence type="ECO:0000313" key="2">
    <source>
        <dbReference type="Proteomes" id="UP000626697"/>
    </source>
</evidence>
<name>A0ABR6CWF3_9BACI</name>
<dbReference type="RefSeq" id="WP_246399561.1">
    <property type="nucleotide sequence ID" value="NZ_JACJHX010000035.1"/>
</dbReference>
<gene>
    <name evidence="1" type="ORF">HNP81_004732</name>
</gene>
<dbReference type="EMBL" id="JACJHX010000035">
    <property type="protein sequence ID" value="MBA9029359.1"/>
    <property type="molecule type" value="Genomic_DNA"/>
</dbReference>
<organism evidence="1 2">
    <name type="scientific">Peribacillus huizhouensis</name>
    <dbReference type="NCBI Taxonomy" id="1501239"/>
    <lineage>
        <taxon>Bacteria</taxon>
        <taxon>Bacillati</taxon>
        <taxon>Bacillota</taxon>
        <taxon>Bacilli</taxon>
        <taxon>Bacillales</taxon>
        <taxon>Bacillaceae</taxon>
        <taxon>Peribacillus</taxon>
    </lineage>
</organism>
<reference evidence="1 2" key="1">
    <citation type="submission" date="2020-08" db="EMBL/GenBank/DDBJ databases">
        <title>Genomic Encyclopedia of Type Strains, Phase IV (KMG-IV): sequencing the most valuable type-strain genomes for metagenomic binning, comparative biology and taxonomic classification.</title>
        <authorList>
            <person name="Goeker M."/>
        </authorList>
    </citation>
    <scope>NUCLEOTIDE SEQUENCE [LARGE SCALE GENOMIC DNA]</scope>
    <source>
        <strain evidence="1 2">DSM 105481</strain>
    </source>
</reference>
<accession>A0ABR6CWF3</accession>
<comment type="caution">
    <text evidence="1">The sequence shown here is derived from an EMBL/GenBank/DDBJ whole genome shotgun (WGS) entry which is preliminary data.</text>
</comment>
<keyword evidence="2" id="KW-1185">Reference proteome</keyword>
<evidence type="ECO:0000313" key="1">
    <source>
        <dbReference type="EMBL" id="MBA9029359.1"/>
    </source>
</evidence>
<dbReference type="Proteomes" id="UP000626697">
    <property type="component" value="Unassembled WGS sequence"/>
</dbReference>